<keyword evidence="10" id="KW-1185">Reference proteome</keyword>
<dbReference type="Pfam" id="PF20772">
    <property type="entry name" value="TACO1_YebC_N"/>
    <property type="match status" value="1"/>
</dbReference>
<comment type="similarity">
    <text evidence="1 6">Belongs to the TACO1 family.</text>
</comment>
<dbReference type="PANTHER" id="PTHR12532:SF6">
    <property type="entry name" value="TRANSCRIPTIONAL REGULATORY PROTEIN YEBC-RELATED"/>
    <property type="match status" value="1"/>
</dbReference>
<evidence type="ECO:0000313" key="10">
    <source>
        <dbReference type="Proteomes" id="UP000184164"/>
    </source>
</evidence>
<dbReference type="GO" id="GO:0006355">
    <property type="term" value="P:regulation of DNA-templated transcription"/>
    <property type="evidence" value="ECO:0007669"/>
    <property type="project" value="UniProtKB-UniRule"/>
</dbReference>
<dbReference type="GO" id="GO:0005829">
    <property type="term" value="C:cytosol"/>
    <property type="evidence" value="ECO:0007669"/>
    <property type="project" value="TreeGrafter"/>
</dbReference>
<accession>A0A1M5E133</accession>
<dbReference type="STRING" id="1484053.SAMN05444274_10843"/>
<dbReference type="InterPro" id="IPR029072">
    <property type="entry name" value="YebC-like"/>
</dbReference>
<dbReference type="NCBIfam" id="NF009044">
    <property type="entry name" value="PRK12378.1"/>
    <property type="match status" value="1"/>
</dbReference>
<evidence type="ECO:0000256" key="4">
    <source>
        <dbReference type="ARBA" id="ARBA00023125"/>
    </source>
</evidence>
<evidence type="ECO:0000256" key="2">
    <source>
        <dbReference type="ARBA" id="ARBA00022490"/>
    </source>
</evidence>
<keyword evidence="4 6" id="KW-0238">DNA-binding</keyword>
<dbReference type="PANTHER" id="PTHR12532">
    <property type="entry name" value="TRANSLATIONAL ACTIVATOR OF CYTOCHROME C OXIDASE 1"/>
    <property type="match status" value="1"/>
</dbReference>
<dbReference type="Pfam" id="PF01709">
    <property type="entry name" value="Transcrip_reg"/>
    <property type="match status" value="1"/>
</dbReference>
<evidence type="ECO:0000256" key="6">
    <source>
        <dbReference type="HAMAP-Rule" id="MF_00693"/>
    </source>
</evidence>
<keyword evidence="2 6" id="KW-0963">Cytoplasm</keyword>
<gene>
    <name evidence="9" type="ORF">SAMN05444274_10843</name>
</gene>
<evidence type="ECO:0000256" key="5">
    <source>
        <dbReference type="ARBA" id="ARBA00023163"/>
    </source>
</evidence>
<dbReference type="InterPro" id="IPR049083">
    <property type="entry name" value="TACO1_YebC_N"/>
</dbReference>
<protein>
    <recommendedName>
        <fullName evidence="6">Probable transcriptional regulatory protein SAMN05444274_10843</fullName>
    </recommendedName>
</protein>
<name>A0A1M5E133_9BACT</name>
<dbReference type="Gene3D" id="3.30.70.980">
    <property type="match status" value="2"/>
</dbReference>
<dbReference type="NCBIfam" id="NF001030">
    <property type="entry name" value="PRK00110.1"/>
    <property type="match status" value="1"/>
</dbReference>
<dbReference type="Proteomes" id="UP000184164">
    <property type="component" value="Unassembled WGS sequence"/>
</dbReference>
<feature type="domain" description="TACO1/YebC-like second and third" evidence="7">
    <location>
        <begin position="80"/>
        <end position="235"/>
    </location>
</feature>
<dbReference type="InterPro" id="IPR017856">
    <property type="entry name" value="Integrase-like_N"/>
</dbReference>
<dbReference type="GO" id="GO:0003677">
    <property type="term" value="F:DNA binding"/>
    <property type="evidence" value="ECO:0007669"/>
    <property type="project" value="UniProtKB-UniRule"/>
</dbReference>
<evidence type="ECO:0000313" key="9">
    <source>
        <dbReference type="EMBL" id="SHF72925.1"/>
    </source>
</evidence>
<keyword evidence="5 6" id="KW-0804">Transcription</keyword>
<evidence type="ECO:0000256" key="1">
    <source>
        <dbReference type="ARBA" id="ARBA00008724"/>
    </source>
</evidence>
<evidence type="ECO:0000256" key="3">
    <source>
        <dbReference type="ARBA" id="ARBA00023015"/>
    </source>
</evidence>
<dbReference type="FunFam" id="1.10.10.200:FF:000002">
    <property type="entry name" value="Probable transcriptional regulatory protein CLM62_37755"/>
    <property type="match status" value="1"/>
</dbReference>
<dbReference type="HAMAP" id="MF_00693">
    <property type="entry name" value="Transcrip_reg_TACO1"/>
    <property type="match status" value="1"/>
</dbReference>
<evidence type="ECO:0000259" key="7">
    <source>
        <dbReference type="Pfam" id="PF01709"/>
    </source>
</evidence>
<dbReference type="InterPro" id="IPR026564">
    <property type="entry name" value="Transcrip_reg_TACO1-like_dom3"/>
</dbReference>
<dbReference type="AlphaFoldDB" id="A0A1M5E133"/>
<dbReference type="SUPFAM" id="SSF75625">
    <property type="entry name" value="YebC-like"/>
    <property type="match status" value="1"/>
</dbReference>
<reference evidence="10" key="1">
    <citation type="submission" date="2016-11" db="EMBL/GenBank/DDBJ databases">
        <authorList>
            <person name="Varghese N."/>
            <person name="Submissions S."/>
        </authorList>
    </citation>
    <scope>NUCLEOTIDE SEQUENCE [LARGE SCALE GENOMIC DNA]</scope>
    <source>
        <strain evidence="10">DSM 26910</strain>
    </source>
</reference>
<dbReference type="NCBIfam" id="TIGR01033">
    <property type="entry name" value="YebC/PmpR family DNA-binding transcriptional regulator"/>
    <property type="match status" value="1"/>
</dbReference>
<feature type="domain" description="TACO1/YebC-like N-terminal" evidence="8">
    <location>
        <begin position="5"/>
        <end position="75"/>
    </location>
</feature>
<organism evidence="9 10">
    <name type="scientific">Mariniphaga anaerophila</name>
    <dbReference type="NCBI Taxonomy" id="1484053"/>
    <lineage>
        <taxon>Bacteria</taxon>
        <taxon>Pseudomonadati</taxon>
        <taxon>Bacteroidota</taxon>
        <taxon>Bacteroidia</taxon>
        <taxon>Marinilabiliales</taxon>
        <taxon>Prolixibacteraceae</taxon>
        <taxon>Mariniphaga</taxon>
    </lineage>
</organism>
<comment type="subcellular location">
    <subcellularLocation>
        <location evidence="6">Cytoplasm</location>
    </subcellularLocation>
</comment>
<dbReference type="EMBL" id="FQUM01000008">
    <property type="protein sequence ID" value="SHF72925.1"/>
    <property type="molecule type" value="Genomic_DNA"/>
</dbReference>
<keyword evidence="3 6" id="KW-0805">Transcription regulation</keyword>
<proteinExistence type="inferred from homology"/>
<dbReference type="OrthoDB" id="9781053at2"/>
<dbReference type="InterPro" id="IPR002876">
    <property type="entry name" value="Transcrip_reg_TACO1-like"/>
</dbReference>
<evidence type="ECO:0000259" key="8">
    <source>
        <dbReference type="Pfam" id="PF20772"/>
    </source>
</evidence>
<dbReference type="Gene3D" id="1.10.10.200">
    <property type="match status" value="1"/>
</dbReference>
<sequence length="250" mass="27654">MSGHSKWSTIKRKKGALDAKRSKIFSKLSKEITVAAKMGGSDIDANSRLRLAVQNAKGQNMSKDVIERAINKAEKDTSNFEEMTFEGYGPGGIAIFVECLSDNNNRTVGNVRSYFTKHNGHLGTNGSVAFLFDSKGVFVIPVSAKTHAEEFELEMIEAGAEEMEESDGFIEVTSAMEDFGSISKKLEELGIEAESQELQRIPNTTNALDVEEAKKVLRLVERLEEDDDVQNVYHALEITPELETALEEDN</sequence>
<dbReference type="RefSeq" id="WP_073002877.1">
    <property type="nucleotide sequence ID" value="NZ_FQUM01000008.1"/>
</dbReference>
<dbReference type="InterPro" id="IPR048300">
    <property type="entry name" value="TACO1_YebC-like_2nd/3rd_dom"/>
</dbReference>